<feature type="site" description="Important for substrate specificity" evidence="3">
    <location>
        <position position="155"/>
    </location>
</feature>
<feature type="site" description="Important for substrate specificity" evidence="3">
    <location>
        <position position="11"/>
    </location>
</feature>
<dbReference type="GO" id="GO:0009117">
    <property type="term" value="P:nucleotide metabolic process"/>
    <property type="evidence" value="ECO:0007669"/>
    <property type="project" value="UniProtKB-KW"/>
</dbReference>
<dbReference type="HAMAP" id="MF_00528">
    <property type="entry name" value="Maf"/>
    <property type="match status" value="1"/>
</dbReference>
<dbReference type="RefSeq" id="WP_039313643.1">
    <property type="nucleotide sequence ID" value="NZ_CP006905.1"/>
</dbReference>
<accession>A0A0A7FWT1</accession>
<evidence type="ECO:0000256" key="3">
    <source>
        <dbReference type="HAMAP-Rule" id="MF_00528"/>
    </source>
</evidence>
<comment type="catalytic activity">
    <reaction evidence="3">
        <text>dTTP + H2O = dTMP + diphosphate + H(+)</text>
        <dbReference type="Rhea" id="RHEA:28534"/>
        <dbReference type="ChEBI" id="CHEBI:15377"/>
        <dbReference type="ChEBI" id="CHEBI:15378"/>
        <dbReference type="ChEBI" id="CHEBI:33019"/>
        <dbReference type="ChEBI" id="CHEBI:37568"/>
        <dbReference type="ChEBI" id="CHEBI:63528"/>
        <dbReference type="EC" id="3.6.1.9"/>
    </reaction>
</comment>
<dbReference type="PIRSF" id="PIRSF006305">
    <property type="entry name" value="Maf"/>
    <property type="match status" value="1"/>
</dbReference>
<dbReference type="HOGENOM" id="CLU_040416_0_0_9"/>
<dbReference type="PANTHER" id="PTHR43213">
    <property type="entry name" value="BIFUNCTIONAL DTTP/UTP PYROPHOSPHATASE/METHYLTRANSFERASE PROTEIN-RELATED"/>
    <property type="match status" value="1"/>
</dbReference>
<dbReference type="STRING" id="1561.NPD11_1314"/>
<dbReference type="AlphaFoldDB" id="A0A0A7FWT1"/>
<keyword evidence="3" id="KW-0963">Cytoplasm</keyword>
<organism evidence="4 5">
    <name type="scientific">Clostridium baratii str. Sullivan</name>
    <dbReference type="NCBI Taxonomy" id="1415775"/>
    <lineage>
        <taxon>Bacteria</taxon>
        <taxon>Bacillati</taxon>
        <taxon>Bacillota</taxon>
        <taxon>Clostridia</taxon>
        <taxon>Eubacteriales</taxon>
        <taxon>Clostridiaceae</taxon>
        <taxon>Clostridium</taxon>
    </lineage>
</organism>
<dbReference type="InterPro" id="IPR003697">
    <property type="entry name" value="Maf-like"/>
</dbReference>
<dbReference type="SUPFAM" id="SSF52972">
    <property type="entry name" value="ITPase-like"/>
    <property type="match status" value="1"/>
</dbReference>
<dbReference type="GO" id="GO:0005737">
    <property type="term" value="C:cytoplasm"/>
    <property type="evidence" value="ECO:0007669"/>
    <property type="project" value="UniProtKB-SubCell"/>
</dbReference>
<dbReference type="NCBIfam" id="NF000867">
    <property type="entry name" value="PRK00078.1"/>
    <property type="match status" value="1"/>
</dbReference>
<comment type="function">
    <text evidence="3">Nucleoside triphosphate pyrophosphatase that hydrolyzes dTTP and UTP. May have a dual role in cell division arrest and in preventing the incorporation of modified nucleotides into cellular nucleic acids.</text>
</comment>
<evidence type="ECO:0000313" key="4">
    <source>
        <dbReference type="EMBL" id="AIY83365.1"/>
    </source>
</evidence>
<dbReference type="eggNOG" id="COG0424">
    <property type="taxonomic scope" value="Bacteria"/>
</dbReference>
<dbReference type="PANTHER" id="PTHR43213:SF5">
    <property type="entry name" value="BIFUNCTIONAL DTTP_UTP PYROPHOSPHATASE_METHYLTRANSFERASE PROTEIN-RELATED"/>
    <property type="match status" value="1"/>
</dbReference>
<name>A0A0A7FWT1_9CLOT</name>
<evidence type="ECO:0000256" key="2">
    <source>
        <dbReference type="ARBA" id="ARBA00022801"/>
    </source>
</evidence>
<dbReference type="Gene3D" id="3.90.950.10">
    <property type="match status" value="1"/>
</dbReference>
<dbReference type="Pfam" id="PF02545">
    <property type="entry name" value="Maf"/>
    <property type="match status" value="1"/>
</dbReference>
<dbReference type="OrthoDB" id="9807767at2"/>
<feature type="active site" description="Proton acceptor" evidence="3">
    <location>
        <position position="70"/>
    </location>
</feature>
<dbReference type="EC" id="3.6.1.9" evidence="3"/>
<dbReference type="Proteomes" id="UP000030635">
    <property type="component" value="Chromosome"/>
</dbReference>
<dbReference type="GO" id="GO:0036221">
    <property type="term" value="F:UTP diphosphatase activity"/>
    <property type="evidence" value="ECO:0007669"/>
    <property type="project" value="RHEA"/>
</dbReference>
<gene>
    <name evidence="4" type="primary">maf</name>
    <name evidence="4" type="ORF">U729_1704</name>
</gene>
<keyword evidence="5" id="KW-1185">Reference proteome</keyword>
<keyword evidence="2 3" id="KW-0378">Hydrolase</keyword>
<dbReference type="CDD" id="cd00555">
    <property type="entry name" value="Maf"/>
    <property type="match status" value="1"/>
</dbReference>
<keyword evidence="3" id="KW-0546">Nucleotide metabolism</keyword>
<dbReference type="GO" id="GO:0036218">
    <property type="term" value="F:dTTP diphosphatase activity"/>
    <property type="evidence" value="ECO:0007669"/>
    <property type="project" value="RHEA"/>
</dbReference>
<comment type="caution">
    <text evidence="3">Lacks conserved residue(s) required for the propagation of feature annotation.</text>
</comment>
<proteinExistence type="inferred from homology"/>
<feature type="site" description="Important for substrate specificity" evidence="3">
    <location>
        <position position="71"/>
    </location>
</feature>
<dbReference type="NCBIfam" id="TIGR00172">
    <property type="entry name" value="maf"/>
    <property type="match status" value="1"/>
</dbReference>
<comment type="cofactor">
    <cofactor evidence="1 3">
        <name>a divalent metal cation</name>
        <dbReference type="ChEBI" id="CHEBI:60240"/>
    </cofactor>
</comment>
<comment type="catalytic activity">
    <reaction evidence="3">
        <text>UTP + H2O = UMP + diphosphate + H(+)</text>
        <dbReference type="Rhea" id="RHEA:29395"/>
        <dbReference type="ChEBI" id="CHEBI:15377"/>
        <dbReference type="ChEBI" id="CHEBI:15378"/>
        <dbReference type="ChEBI" id="CHEBI:33019"/>
        <dbReference type="ChEBI" id="CHEBI:46398"/>
        <dbReference type="ChEBI" id="CHEBI:57865"/>
        <dbReference type="EC" id="3.6.1.9"/>
    </reaction>
</comment>
<reference evidence="4 5" key="1">
    <citation type="journal article" date="2015" name="Infect. Genet. Evol.">
        <title>Genomic sequences of six botulinum neurotoxin-producing strains representing three clostridial species illustrate the mobility and diversity of botulinum neurotoxin genes.</title>
        <authorList>
            <person name="Smith T.J."/>
            <person name="Hill K.K."/>
            <person name="Xie G."/>
            <person name="Foley B.T."/>
            <person name="Williamson C.H."/>
            <person name="Foster J.T."/>
            <person name="Johnson S.L."/>
            <person name="Chertkov O."/>
            <person name="Teshima H."/>
            <person name="Gibbons H.S."/>
            <person name="Johnsky L.A."/>
            <person name="Karavis M.A."/>
            <person name="Smith L.A."/>
        </authorList>
    </citation>
    <scope>NUCLEOTIDE SEQUENCE [LARGE SCALE GENOMIC DNA]</scope>
    <source>
        <strain evidence="4">Sullivan</strain>
    </source>
</reference>
<comment type="subcellular location">
    <subcellularLocation>
        <location evidence="3">Cytoplasm</location>
    </subcellularLocation>
</comment>
<dbReference type="KEGG" id="cbv:U729_1704"/>
<sequence>MKYILASASARRQELLKRIIKDFDITISCFDEDKVKFKGDVGQYVEEIALGKAKAILNDVDNDSIIISADTVVSFKGEILGKPKDEEDAFRMLTMLSGNTHEVYSGVCIINTKTNEILNESFKTIVSFSEISDEDKLNYIKSGSPLDKAGSYGIQDEGGVFVESINGCFYNVVGLPLNKVDQMLKSIIK</sequence>
<evidence type="ECO:0000256" key="1">
    <source>
        <dbReference type="ARBA" id="ARBA00001968"/>
    </source>
</evidence>
<comment type="similarity">
    <text evidence="3">Belongs to the Maf family. YhdE subfamily.</text>
</comment>
<protein>
    <recommendedName>
        <fullName evidence="3">dTTP/UTP pyrophosphatase</fullName>
        <shortName evidence="3">dTTPase/UTPase</shortName>
        <ecNumber evidence="3">3.6.1.9</ecNumber>
    </recommendedName>
    <alternativeName>
        <fullName evidence="3">Nucleoside triphosphate pyrophosphatase</fullName>
    </alternativeName>
    <alternativeName>
        <fullName evidence="3">Nucleotide pyrophosphatase</fullName>
        <shortName evidence="3">Nucleotide PPase</shortName>
    </alternativeName>
</protein>
<dbReference type="InterPro" id="IPR029001">
    <property type="entry name" value="ITPase-like_fam"/>
</dbReference>
<evidence type="ECO:0000313" key="5">
    <source>
        <dbReference type="Proteomes" id="UP000030635"/>
    </source>
</evidence>
<dbReference type="EMBL" id="CP006905">
    <property type="protein sequence ID" value="AIY83365.1"/>
    <property type="molecule type" value="Genomic_DNA"/>
</dbReference>